<evidence type="ECO:0008006" key="2">
    <source>
        <dbReference type="Google" id="ProtNLM"/>
    </source>
</evidence>
<evidence type="ECO:0000313" key="1">
    <source>
        <dbReference type="EMBL" id="SVC27320.1"/>
    </source>
</evidence>
<dbReference type="EMBL" id="UINC01082499">
    <property type="protein sequence ID" value="SVC27320.1"/>
    <property type="molecule type" value="Genomic_DNA"/>
</dbReference>
<reference evidence="1" key="1">
    <citation type="submission" date="2018-05" db="EMBL/GenBank/DDBJ databases">
        <authorList>
            <person name="Lanie J.A."/>
            <person name="Ng W.-L."/>
            <person name="Kazmierczak K.M."/>
            <person name="Andrzejewski T.M."/>
            <person name="Davidsen T.M."/>
            <person name="Wayne K.J."/>
            <person name="Tettelin H."/>
            <person name="Glass J.I."/>
            <person name="Rusch D."/>
            <person name="Podicherti R."/>
            <person name="Tsui H.-C.T."/>
            <person name="Winkler M.E."/>
        </authorList>
    </citation>
    <scope>NUCLEOTIDE SEQUENCE</scope>
</reference>
<dbReference type="AlphaFoldDB" id="A0A382KS64"/>
<gene>
    <name evidence="1" type="ORF">METZ01_LOCUS280174</name>
</gene>
<dbReference type="Gene3D" id="2.60.120.620">
    <property type="entry name" value="q2cbj1_9rhob like domain"/>
    <property type="match status" value="1"/>
</dbReference>
<feature type="non-terminal residue" evidence="1">
    <location>
        <position position="126"/>
    </location>
</feature>
<organism evidence="1">
    <name type="scientific">marine metagenome</name>
    <dbReference type="NCBI Taxonomy" id="408172"/>
    <lineage>
        <taxon>unclassified sequences</taxon>
        <taxon>metagenomes</taxon>
        <taxon>ecological metagenomes</taxon>
    </lineage>
</organism>
<dbReference type="GO" id="GO:0016491">
    <property type="term" value="F:oxidoreductase activity"/>
    <property type="evidence" value="ECO:0007669"/>
    <property type="project" value="UniProtKB-ARBA"/>
</dbReference>
<dbReference type="PANTHER" id="PTHR20883:SF48">
    <property type="entry name" value="ECTOINE DIOXYGENASE"/>
    <property type="match status" value="1"/>
</dbReference>
<dbReference type="PANTHER" id="PTHR20883">
    <property type="entry name" value="PHYTANOYL-COA DIOXYGENASE DOMAIN CONTAINING 1"/>
    <property type="match status" value="1"/>
</dbReference>
<protein>
    <recommendedName>
        <fullName evidence="2">Phytanoyl-CoA dioxygenase</fullName>
    </recommendedName>
</protein>
<dbReference type="GO" id="GO:0046872">
    <property type="term" value="F:metal ion binding"/>
    <property type="evidence" value="ECO:0007669"/>
    <property type="project" value="UniProtKB-ARBA"/>
</dbReference>
<sequence length="126" mass="14529">MLTQEQIEGYRHTGYLAVENVLSEAEVDELRRVTDEFVEKSREVTEHTNVFDLEPGHTPDSPKLRRLKCPINQHPVYDNALRHDAILEIVSQLIGPSIRTNGNKLNLKYGGFGSPVEWHQDWSFYP</sequence>
<accession>A0A382KS64</accession>
<dbReference type="InterPro" id="IPR008775">
    <property type="entry name" value="Phytyl_CoA_dOase-like"/>
</dbReference>
<dbReference type="SUPFAM" id="SSF51197">
    <property type="entry name" value="Clavaminate synthase-like"/>
    <property type="match status" value="1"/>
</dbReference>
<name>A0A382KS64_9ZZZZ</name>
<dbReference type="Pfam" id="PF05721">
    <property type="entry name" value="PhyH"/>
    <property type="match status" value="1"/>
</dbReference>
<proteinExistence type="predicted"/>